<dbReference type="InterPro" id="IPR020039">
    <property type="entry name" value="PseF"/>
</dbReference>
<keyword evidence="1" id="KW-0808">Transferase</keyword>
<dbReference type="InterPro" id="IPR003329">
    <property type="entry name" value="Cytidylyl_trans"/>
</dbReference>
<accession>A0A916THS1</accession>
<comment type="caution">
    <text evidence="1">The sequence shown here is derived from an EMBL/GenBank/DDBJ whole genome shotgun (WGS) entry which is preliminary data.</text>
</comment>
<dbReference type="RefSeq" id="WP_172972030.1">
    <property type="nucleotide sequence ID" value="NZ_BMFA01000004.1"/>
</dbReference>
<dbReference type="Pfam" id="PF02348">
    <property type="entry name" value="CTP_transf_3"/>
    <property type="match status" value="1"/>
</dbReference>
<dbReference type="CDD" id="cd02513">
    <property type="entry name" value="CMP-NeuAc_Synthase"/>
    <property type="match status" value="1"/>
</dbReference>
<dbReference type="PANTHER" id="PTHR21485:SF6">
    <property type="entry name" value="N-ACYLNEURAMINATE CYTIDYLYLTRANSFERASE-RELATED"/>
    <property type="match status" value="1"/>
</dbReference>
<dbReference type="NCBIfam" id="TIGR03584">
    <property type="entry name" value="PseF"/>
    <property type="match status" value="1"/>
</dbReference>
<reference evidence="1" key="2">
    <citation type="submission" date="2020-09" db="EMBL/GenBank/DDBJ databases">
        <authorList>
            <person name="Sun Q."/>
            <person name="Zhou Y."/>
        </authorList>
    </citation>
    <scope>NUCLEOTIDE SEQUENCE</scope>
    <source>
        <strain evidence="1">CGMCC 1.12426</strain>
    </source>
</reference>
<proteinExistence type="predicted"/>
<dbReference type="AlphaFoldDB" id="A0A916THS1"/>
<dbReference type="InterPro" id="IPR050793">
    <property type="entry name" value="CMP-NeuNAc_synthase"/>
</dbReference>
<reference evidence="1" key="1">
    <citation type="journal article" date="2014" name="Int. J. Syst. Evol. Microbiol.">
        <title>Complete genome sequence of Corynebacterium casei LMG S-19264T (=DSM 44701T), isolated from a smear-ripened cheese.</title>
        <authorList>
            <consortium name="US DOE Joint Genome Institute (JGI-PGF)"/>
            <person name="Walter F."/>
            <person name="Albersmeier A."/>
            <person name="Kalinowski J."/>
            <person name="Ruckert C."/>
        </authorList>
    </citation>
    <scope>NUCLEOTIDE SEQUENCE</scope>
    <source>
        <strain evidence="1">CGMCC 1.12426</strain>
    </source>
</reference>
<organism evidence="1 2">
    <name type="scientific">Roseibium aquae</name>
    <dbReference type="NCBI Taxonomy" id="1323746"/>
    <lineage>
        <taxon>Bacteria</taxon>
        <taxon>Pseudomonadati</taxon>
        <taxon>Pseudomonadota</taxon>
        <taxon>Alphaproteobacteria</taxon>
        <taxon>Hyphomicrobiales</taxon>
        <taxon>Stappiaceae</taxon>
        <taxon>Roseibium</taxon>
    </lineage>
</organism>
<dbReference type="Proteomes" id="UP000605148">
    <property type="component" value="Unassembled WGS sequence"/>
</dbReference>
<keyword evidence="2" id="KW-1185">Reference proteome</keyword>
<gene>
    <name evidence="1" type="ORF">GCM10011316_17200</name>
</gene>
<dbReference type="EMBL" id="BMFA01000004">
    <property type="protein sequence ID" value="GGB45700.1"/>
    <property type="molecule type" value="Genomic_DNA"/>
</dbReference>
<dbReference type="GO" id="GO:0008781">
    <property type="term" value="F:N-acylneuraminate cytidylyltransferase activity"/>
    <property type="evidence" value="ECO:0007669"/>
    <property type="project" value="TreeGrafter"/>
</dbReference>
<evidence type="ECO:0000313" key="1">
    <source>
        <dbReference type="EMBL" id="GGB45700.1"/>
    </source>
</evidence>
<dbReference type="PANTHER" id="PTHR21485">
    <property type="entry name" value="HAD SUPERFAMILY MEMBERS CMAS AND KDSC"/>
    <property type="match status" value="1"/>
</dbReference>
<sequence>MKSIAIIPARGGSVRVPGKNLALFSGKPALAIVLETVRLSGVFESVLVSSDDAEILDAARRTGAEPVTRPAHLADNITPILPVVQHALEAWKGNADAVCMVVPTAVFIEQRDLIRAGELLSTEPELDYVIGVKRFESAPQRALSMTPDGHVGMENRAAVDTRSQDLAPLFHDAGMFSFGRVAAWRRGVHSFLARTKGVEIERYRAIDIDTPEDLEFARAVYHWRKQMP</sequence>
<keyword evidence="1" id="KW-0548">Nucleotidyltransferase</keyword>
<dbReference type="Gene3D" id="3.90.550.10">
    <property type="entry name" value="Spore Coat Polysaccharide Biosynthesis Protein SpsA, Chain A"/>
    <property type="match status" value="1"/>
</dbReference>
<protein>
    <submittedName>
        <fullName evidence="1">Pseudaminic acid cytidylyltransferase</fullName>
    </submittedName>
</protein>
<dbReference type="SUPFAM" id="SSF53448">
    <property type="entry name" value="Nucleotide-diphospho-sugar transferases"/>
    <property type="match status" value="1"/>
</dbReference>
<evidence type="ECO:0000313" key="2">
    <source>
        <dbReference type="Proteomes" id="UP000605148"/>
    </source>
</evidence>
<name>A0A916THS1_9HYPH</name>
<dbReference type="InterPro" id="IPR029044">
    <property type="entry name" value="Nucleotide-diphossugar_trans"/>
</dbReference>